<sequence>MGKQYTHAKGFNVTSLEGVAGVYILQETCGDVAYIGHCNNDFKNRIRSHTNKTNGKLDNNIQYLHVVIIDPDIYPLHVLEHLFIWYFNPPRNEDLWIFSRNKTVRQVKETAKKHNINIQGTLEEFLLSFETVFIEREWDDNFELKRYGEVETQSSKKSSCDGTLNCLCYQCLIDSRSKVIW</sequence>
<evidence type="ECO:0000313" key="1">
    <source>
        <dbReference type="EMBL" id="THF78906.1"/>
    </source>
</evidence>
<reference evidence="1 2" key="1">
    <citation type="submission" date="2019-04" db="EMBL/GenBank/DDBJ databases">
        <title>Bacillus sediminilitoris sp. nov., isolated from a tidal flat sediment on the East China Sea.</title>
        <authorList>
            <person name="Wei Y."/>
            <person name="Mao H."/>
            <person name="Fang J."/>
        </authorList>
    </citation>
    <scope>NUCLEOTIDE SEQUENCE [LARGE SCALE GENOMIC DNA]</scope>
    <source>
        <strain evidence="1 2">DSL-17</strain>
    </source>
</reference>
<gene>
    <name evidence="1" type="ORF">E6W99_14365</name>
</gene>
<dbReference type="AlphaFoldDB" id="A0A4S4BUX7"/>
<dbReference type="PROSITE" id="PS50164">
    <property type="entry name" value="GIY_YIG"/>
    <property type="match status" value="1"/>
</dbReference>
<dbReference type="OrthoDB" id="2974009at2"/>
<dbReference type="Pfam" id="PF01541">
    <property type="entry name" value="GIY-YIG"/>
    <property type="match status" value="1"/>
</dbReference>
<proteinExistence type="predicted"/>
<keyword evidence="2" id="KW-1185">Reference proteome</keyword>
<dbReference type="InterPro" id="IPR000305">
    <property type="entry name" value="GIY-YIG_endonuc"/>
</dbReference>
<dbReference type="SUPFAM" id="SSF82771">
    <property type="entry name" value="GIY-YIG endonuclease"/>
    <property type="match status" value="1"/>
</dbReference>
<comment type="caution">
    <text evidence="1">The sequence shown here is derived from an EMBL/GenBank/DDBJ whole genome shotgun (WGS) entry which is preliminary data.</text>
</comment>
<dbReference type="RefSeq" id="WP_136355038.1">
    <property type="nucleotide sequence ID" value="NZ_CP046266.1"/>
</dbReference>
<organism evidence="1 2">
    <name type="scientific">Metabacillus sediminilitoris</name>
    <dbReference type="NCBI Taxonomy" id="2567941"/>
    <lineage>
        <taxon>Bacteria</taxon>
        <taxon>Bacillati</taxon>
        <taxon>Bacillota</taxon>
        <taxon>Bacilli</taxon>
        <taxon>Bacillales</taxon>
        <taxon>Bacillaceae</taxon>
        <taxon>Metabacillus</taxon>
    </lineage>
</organism>
<accession>A0A4S4BUX7</accession>
<dbReference type="InterPro" id="IPR035901">
    <property type="entry name" value="GIY-YIG_endonuc_sf"/>
</dbReference>
<protein>
    <submittedName>
        <fullName evidence="1">Uncharacterized protein</fullName>
    </submittedName>
</protein>
<dbReference type="Proteomes" id="UP000310334">
    <property type="component" value="Unassembled WGS sequence"/>
</dbReference>
<name>A0A4S4BUX7_9BACI</name>
<evidence type="ECO:0000313" key="2">
    <source>
        <dbReference type="Proteomes" id="UP000310334"/>
    </source>
</evidence>
<dbReference type="EMBL" id="SSNT01000010">
    <property type="protein sequence ID" value="THF78906.1"/>
    <property type="molecule type" value="Genomic_DNA"/>
</dbReference>